<reference evidence="2 3" key="1">
    <citation type="submission" date="2021-03" db="EMBL/GenBank/DDBJ databases">
        <title>Genomic Encyclopedia of Type Strains, Phase IV (KMG-IV): sequencing the most valuable type-strain genomes for metagenomic binning, comparative biology and taxonomic classification.</title>
        <authorList>
            <person name="Goeker M."/>
        </authorList>
    </citation>
    <scope>NUCLEOTIDE SEQUENCE [LARGE SCALE GENOMIC DNA]</scope>
    <source>
        <strain evidence="2 3">DSM 6139</strain>
    </source>
</reference>
<organism evidence="2 3">
    <name type="scientific">Youngiibacter multivorans</name>
    <dbReference type="NCBI Taxonomy" id="937251"/>
    <lineage>
        <taxon>Bacteria</taxon>
        <taxon>Bacillati</taxon>
        <taxon>Bacillota</taxon>
        <taxon>Clostridia</taxon>
        <taxon>Eubacteriales</taxon>
        <taxon>Clostridiaceae</taxon>
        <taxon>Youngiibacter</taxon>
    </lineage>
</organism>
<dbReference type="EMBL" id="JAGGKC010000029">
    <property type="protein sequence ID" value="MBP1920400.1"/>
    <property type="molecule type" value="Genomic_DNA"/>
</dbReference>
<dbReference type="InterPro" id="IPR054468">
    <property type="entry name" value="NrSPol-like_HBD"/>
</dbReference>
<sequence length="864" mass="98488">MVRECDNFPQELKDQQAWVCYNIEEVPGRDKPTKVPYNPLSRKKASSKAPITWTTFDKAVEAKNRFKYSGIGYVFSKNGYVGIDIDNCRNKETGELSDIGKRCLELLPTYCEISPSKTGLHFIAKGVLPPKGRKNSETGVEMYEEARFFTVTGDSITGGKFPVNECQDGIEEVHKLFIAKERKPKAPRKTAVKTVLTDDEVIQRAQASSNGEDFKLLYEGKWQDKYSSQSEADLAFAMKLAFWTGRDKDQMDRIFRASGLNREKWSTKHYVDGRTYGEEVLEKACDSTEEVYEALDSRGRIIERGNTYVKIRPDGNSFIISNFVIRPLELIQDNEEAQLRCIIQNDIGQEYKRTFMTVEMSNLQSFKRCLNQNTISLSYTGTEGDLELIKAHVSKQEYPIKQGVRCIGLFKVSDRWAFIDTNGAIDSDGNAVGEIVPMSKSCEIASDILESDVITKEELEQIAKPILEYNEHAKTVTVLCFAAACFVKEKLRKAKIKFPHLIMTGEAGSGKSNTMERVLYPIFSSKSITGAGKMTGFTLLKTAASSNTIPFLMDEYKPSTLDKTRVDALMNFLRDAYDGHAGQRGRPDMSVVLYNLNAPIVLAGEESPMETAIKERSMELLFSKTDLKSLDRLRAFEVIVNSEDILQKLGKTLLLEALKINEKELVAHHKKVFKGLEERLPSRIRHNIAVLMCGELLLEKLAERYGMTIKELFGKEREIFQGNLVYSVKEYLLDGNDHNKSVVDKTFEIFDRMELTSDVHYTFIKNYERIGFDLKLTYDLFTKYVRDHAIVGEVLPYTQFIRQIKHKDYFHSYGTVRFGTEIKKGYIFDLEKMGTSCDIEKLAGKAEMLRVTRKHRQEKQIDIN</sequence>
<dbReference type="Pfam" id="PF22763">
    <property type="entry name" value="NrS1-1_pol-like_HBD"/>
    <property type="match status" value="1"/>
</dbReference>
<gene>
    <name evidence="2" type="ORF">J2Z34_002911</name>
</gene>
<accession>A0ABS4G758</accession>
<dbReference type="RefSeq" id="WP_209460574.1">
    <property type="nucleotide sequence ID" value="NZ_JAGGKC010000029.1"/>
</dbReference>
<feature type="domain" description="NrS-1 polymerase-like HBD" evidence="1">
    <location>
        <begin position="229"/>
        <end position="293"/>
    </location>
</feature>
<evidence type="ECO:0000313" key="2">
    <source>
        <dbReference type="EMBL" id="MBP1920400.1"/>
    </source>
</evidence>
<evidence type="ECO:0000259" key="1">
    <source>
        <dbReference type="Pfam" id="PF22763"/>
    </source>
</evidence>
<keyword evidence="3" id="KW-1185">Reference proteome</keyword>
<name>A0ABS4G758_9CLOT</name>
<comment type="caution">
    <text evidence="2">The sequence shown here is derived from an EMBL/GenBank/DDBJ whole genome shotgun (WGS) entry which is preliminary data.</text>
</comment>
<dbReference type="Proteomes" id="UP001519271">
    <property type="component" value="Unassembled WGS sequence"/>
</dbReference>
<proteinExistence type="predicted"/>
<evidence type="ECO:0000313" key="3">
    <source>
        <dbReference type="Proteomes" id="UP001519271"/>
    </source>
</evidence>
<protein>
    <recommendedName>
        <fullName evidence="1">NrS-1 polymerase-like HBD domain-containing protein</fullName>
    </recommendedName>
</protein>